<accession>A0AAP0GEA1</accession>
<dbReference type="Gene3D" id="1.10.10.60">
    <property type="entry name" value="Homeodomain-like"/>
    <property type="match status" value="1"/>
</dbReference>
<evidence type="ECO:0000259" key="5">
    <source>
        <dbReference type="SMART" id="SM00717"/>
    </source>
</evidence>
<dbReference type="PANTHER" id="PTHR47998">
    <property type="entry name" value="TRANSCRIPTION FACTOR MYB51-LIKE ISOFORM X1"/>
    <property type="match status" value="1"/>
</dbReference>
<keyword evidence="3" id="KW-0539">Nucleus</keyword>
<keyword evidence="7" id="KW-1185">Reference proteome</keyword>
<sequence length="106" mass="12214">MNFTNSCKTLFFFILPFSFRSITVLRLPFCHLRMADNHQISHKVTVDFTEGSCQASQTEFSEAEIDLIARIYKLIGKRWSLIAGRIPGRTAEEIEKYCTPMFEKSG</sequence>
<dbReference type="Pfam" id="PF00249">
    <property type="entry name" value="Myb_DNA-binding"/>
    <property type="match status" value="1"/>
</dbReference>
<evidence type="ECO:0000256" key="1">
    <source>
        <dbReference type="ARBA" id="ARBA00004123"/>
    </source>
</evidence>
<evidence type="ECO:0000256" key="3">
    <source>
        <dbReference type="ARBA" id="ARBA00023242"/>
    </source>
</evidence>
<keyword evidence="2" id="KW-0238">DNA-binding</keyword>
<feature type="chain" id="PRO_5042908812" evidence="4">
    <location>
        <begin position="27"/>
        <end position="106"/>
    </location>
</feature>
<dbReference type="GO" id="GO:0005634">
    <property type="term" value="C:nucleus"/>
    <property type="evidence" value="ECO:0007669"/>
    <property type="project" value="UniProtKB-SubCell"/>
</dbReference>
<proteinExistence type="predicted"/>
<dbReference type="GO" id="GO:0000976">
    <property type="term" value="F:transcription cis-regulatory region binding"/>
    <property type="evidence" value="ECO:0007669"/>
    <property type="project" value="TreeGrafter"/>
</dbReference>
<dbReference type="InterPro" id="IPR001005">
    <property type="entry name" value="SANT/Myb"/>
</dbReference>
<dbReference type="CDD" id="cd00167">
    <property type="entry name" value="SANT"/>
    <property type="match status" value="1"/>
</dbReference>
<evidence type="ECO:0000313" key="7">
    <source>
        <dbReference type="Proteomes" id="UP001418222"/>
    </source>
</evidence>
<dbReference type="Proteomes" id="UP001418222">
    <property type="component" value="Unassembled WGS sequence"/>
</dbReference>
<organism evidence="6 7">
    <name type="scientific">Platanthera zijinensis</name>
    <dbReference type="NCBI Taxonomy" id="2320716"/>
    <lineage>
        <taxon>Eukaryota</taxon>
        <taxon>Viridiplantae</taxon>
        <taxon>Streptophyta</taxon>
        <taxon>Embryophyta</taxon>
        <taxon>Tracheophyta</taxon>
        <taxon>Spermatophyta</taxon>
        <taxon>Magnoliopsida</taxon>
        <taxon>Liliopsida</taxon>
        <taxon>Asparagales</taxon>
        <taxon>Orchidaceae</taxon>
        <taxon>Orchidoideae</taxon>
        <taxon>Orchideae</taxon>
        <taxon>Orchidinae</taxon>
        <taxon>Platanthera</taxon>
    </lineage>
</organism>
<evidence type="ECO:0000256" key="2">
    <source>
        <dbReference type="ARBA" id="ARBA00023125"/>
    </source>
</evidence>
<comment type="subcellular location">
    <subcellularLocation>
        <location evidence="1">Nucleus</location>
    </subcellularLocation>
</comment>
<dbReference type="InterPro" id="IPR009057">
    <property type="entry name" value="Homeodomain-like_sf"/>
</dbReference>
<dbReference type="PANTHER" id="PTHR47998:SF3">
    <property type="entry name" value="TRANSCRIPTION FACTOR TRY-LIKE"/>
    <property type="match status" value="1"/>
</dbReference>
<dbReference type="EMBL" id="JBBWWQ010000002">
    <property type="protein sequence ID" value="KAK8954294.1"/>
    <property type="molecule type" value="Genomic_DNA"/>
</dbReference>
<comment type="caution">
    <text evidence="6">The sequence shown here is derived from an EMBL/GenBank/DDBJ whole genome shotgun (WGS) entry which is preliminary data.</text>
</comment>
<dbReference type="GO" id="GO:0006355">
    <property type="term" value="P:regulation of DNA-templated transcription"/>
    <property type="evidence" value="ECO:0007669"/>
    <property type="project" value="TreeGrafter"/>
</dbReference>
<dbReference type="GO" id="GO:0030154">
    <property type="term" value="P:cell differentiation"/>
    <property type="evidence" value="ECO:0007669"/>
    <property type="project" value="TreeGrafter"/>
</dbReference>
<protein>
    <submittedName>
        <fullName evidence="6">Transcription factor CPC</fullName>
    </submittedName>
</protein>
<dbReference type="AlphaFoldDB" id="A0AAP0GEA1"/>
<evidence type="ECO:0000313" key="6">
    <source>
        <dbReference type="EMBL" id="KAK8954294.1"/>
    </source>
</evidence>
<reference evidence="6 7" key="1">
    <citation type="journal article" date="2022" name="Nat. Plants">
        <title>Genomes of leafy and leafless Platanthera orchids illuminate the evolution of mycoheterotrophy.</title>
        <authorList>
            <person name="Li M.H."/>
            <person name="Liu K.W."/>
            <person name="Li Z."/>
            <person name="Lu H.C."/>
            <person name="Ye Q.L."/>
            <person name="Zhang D."/>
            <person name="Wang J.Y."/>
            <person name="Li Y.F."/>
            <person name="Zhong Z.M."/>
            <person name="Liu X."/>
            <person name="Yu X."/>
            <person name="Liu D.K."/>
            <person name="Tu X.D."/>
            <person name="Liu B."/>
            <person name="Hao Y."/>
            <person name="Liao X.Y."/>
            <person name="Jiang Y.T."/>
            <person name="Sun W.H."/>
            <person name="Chen J."/>
            <person name="Chen Y.Q."/>
            <person name="Ai Y."/>
            <person name="Zhai J.W."/>
            <person name="Wu S.S."/>
            <person name="Zhou Z."/>
            <person name="Hsiao Y.Y."/>
            <person name="Wu W.L."/>
            <person name="Chen Y.Y."/>
            <person name="Lin Y.F."/>
            <person name="Hsu J.L."/>
            <person name="Li C.Y."/>
            <person name="Wang Z.W."/>
            <person name="Zhao X."/>
            <person name="Zhong W.Y."/>
            <person name="Ma X.K."/>
            <person name="Ma L."/>
            <person name="Huang J."/>
            <person name="Chen G.Z."/>
            <person name="Huang M.Z."/>
            <person name="Huang L."/>
            <person name="Peng D.H."/>
            <person name="Luo Y.B."/>
            <person name="Zou S.Q."/>
            <person name="Chen S.P."/>
            <person name="Lan S."/>
            <person name="Tsai W.C."/>
            <person name="Van de Peer Y."/>
            <person name="Liu Z.J."/>
        </authorList>
    </citation>
    <scope>NUCLEOTIDE SEQUENCE [LARGE SCALE GENOMIC DNA]</scope>
    <source>
        <strain evidence="6">Lor287</strain>
    </source>
</reference>
<evidence type="ECO:0000256" key="4">
    <source>
        <dbReference type="SAM" id="SignalP"/>
    </source>
</evidence>
<keyword evidence="4" id="KW-0732">Signal</keyword>
<feature type="domain" description="Myb-like" evidence="5">
    <location>
        <begin position="56"/>
        <end position="104"/>
    </location>
</feature>
<gene>
    <name evidence="6" type="primary">CPC</name>
    <name evidence="6" type="ORF">KSP39_PZI002055</name>
</gene>
<name>A0AAP0GEA1_9ASPA</name>
<dbReference type="SMART" id="SM00717">
    <property type="entry name" value="SANT"/>
    <property type="match status" value="1"/>
</dbReference>
<dbReference type="InterPro" id="IPR015495">
    <property type="entry name" value="Myb_TF_plants"/>
</dbReference>
<feature type="signal peptide" evidence="4">
    <location>
        <begin position="1"/>
        <end position="26"/>
    </location>
</feature>
<dbReference type="SUPFAM" id="SSF46689">
    <property type="entry name" value="Homeodomain-like"/>
    <property type="match status" value="1"/>
</dbReference>